<evidence type="ECO:0000256" key="3">
    <source>
        <dbReference type="PROSITE-ProRule" id="PRU10038"/>
    </source>
</evidence>
<proteinExistence type="inferred from homology"/>
<dbReference type="Gene3D" id="3.40.50.1820">
    <property type="entry name" value="alpha/beta hydrolase"/>
    <property type="match status" value="1"/>
</dbReference>
<gene>
    <name evidence="5" type="ORF">UCDDA912_g03246</name>
</gene>
<feature type="domain" description="Alpha/beta hydrolase fold-3" evidence="4">
    <location>
        <begin position="177"/>
        <end position="413"/>
    </location>
</feature>
<evidence type="ECO:0000259" key="4">
    <source>
        <dbReference type="Pfam" id="PF07859"/>
    </source>
</evidence>
<evidence type="ECO:0000313" key="5">
    <source>
        <dbReference type="EMBL" id="KKY36757.1"/>
    </source>
</evidence>
<sequence>MSSYEKPGLFDMDADSLKMYMQILPKLPLMARVALLHLLQMSPPSKYVDLRTELTVAVIRSFLTPSKPTTISSTQKLLNKDPGVKGRLWVAKYTAPSPKEPSMRDAVVRAVENMRQPGSNGSPPPPLKGIEWPEAVPVEAEWQGYRAGATTQSRLPPITEAEKYTEMMKEVKSPATILYLHGGAYYLMDPATHRPGTKKLAKMTAGRCYSVRYRLAPQHPFPAALVDALQSYLTLLYPPLGAFHEAVKPEHVVFSGDSAGGNLCMALTQLLLEFQRTNTKIQWFGQEVTPHLPGGLALSSPWLDLTHSSPSCQNNAAFDYLPMLQGLEKMERPSCAAWPATPPRKMLYCADAFIAHPLATLVTAKSWEGCPPVYMSCGWELLADEDKYMAANLHSDKVPIIFEEFEAMPHCFPMVFMDSPVSNRCFDAWAGFIKDVVEHGPASVETAFRTLKAKTLKEVDIDPARLRPYTEAELRERLGSLGKDWAPARAPADVAAKL</sequence>
<protein>
    <submittedName>
        <fullName evidence="5">Putative acetyl-hydrolase-like protein</fullName>
    </submittedName>
</protein>
<dbReference type="InterPro" id="IPR050300">
    <property type="entry name" value="GDXG_lipolytic_enzyme"/>
</dbReference>
<evidence type="ECO:0000256" key="1">
    <source>
        <dbReference type="ARBA" id="ARBA00010515"/>
    </source>
</evidence>
<dbReference type="PANTHER" id="PTHR48081:SF25">
    <property type="entry name" value="PUTATIVE (AFU_ORTHOLOGUE AFUA_3G11560)-RELATED"/>
    <property type="match status" value="1"/>
</dbReference>
<accession>A0A0G2FRE5</accession>
<evidence type="ECO:0000256" key="2">
    <source>
        <dbReference type="ARBA" id="ARBA00022801"/>
    </source>
</evidence>
<feature type="active site" evidence="3">
    <location>
        <position position="258"/>
    </location>
</feature>
<keyword evidence="2 5" id="KW-0378">Hydrolase</keyword>
<dbReference type="InterPro" id="IPR029058">
    <property type="entry name" value="AB_hydrolase_fold"/>
</dbReference>
<dbReference type="InterPro" id="IPR033140">
    <property type="entry name" value="Lipase_GDXG_put_SER_AS"/>
</dbReference>
<dbReference type="SUPFAM" id="SSF53474">
    <property type="entry name" value="alpha/beta-Hydrolases"/>
    <property type="match status" value="1"/>
</dbReference>
<dbReference type="PANTHER" id="PTHR48081">
    <property type="entry name" value="AB HYDROLASE SUPERFAMILY PROTEIN C4A8.06C"/>
    <property type="match status" value="1"/>
</dbReference>
<dbReference type="AlphaFoldDB" id="A0A0G2FRE5"/>
<dbReference type="PROSITE" id="PS01174">
    <property type="entry name" value="LIPASE_GDXG_SER"/>
    <property type="match status" value="1"/>
</dbReference>
<evidence type="ECO:0000313" key="6">
    <source>
        <dbReference type="Proteomes" id="UP000034680"/>
    </source>
</evidence>
<name>A0A0G2FRE5_9PEZI</name>
<reference evidence="5 6" key="1">
    <citation type="submission" date="2015-05" db="EMBL/GenBank/DDBJ databases">
        <title>Distinctive expansion of gene families associated with plant cell wall degradation and secondary metabolism in the genomes of grapevine trunk pathogens.</title>
        <authorList>
            <person name="Lawrence D.P."/>
            <person name="Travadon R."/>
            <person name="Rolshausen P.E."/>
            <person name="Baumgartner K."/>
        </authorList>
    </citation>
    <scope>NUCLEOTIDE SEQUENCE [LARGE SCALE GENOMIC DNA]</scope>
    <source>
        <strain evidence="5">DA912</strain>
    </source>
</reference>
<reference evidence="5 6" key="2">
    <citation type="submission" date="2015-05" db="EMBL/GenBank/DDBJ databases">
        <authorList>
            <person name="Morales-Cruz A."/>
            <person name="Amrine K.C."/>
            <person name="Cantu D."/>
        </authorList>
    </citation>
    <scope>NUCLEOTIDE SEQUENCE [LARGE SCALE GENOMIC DNA]</scope>
    <source>
        <strain evidence="5">DA912</strain>
    </source>
</reference>
<dbReference type="InterPro" id="IPR013094">
    <property type="entry name" value="AB_hydrolase_3"/>
</dbReference>
<comment type="similarity">
    <text evidence="1">Belongs to the 'GDXG' lipolytic enzyme family.</text>
</comment>
<comment type="caution">
    <text evidence="5">The sequence shown here is derived from an EMBL/GenBank/DDBJ whole genome shotgun (WGS) entry which is preliminary data.</text>
</comment>
<dbReference type="EMBL" id="LCUC01000109">
    <property type="protein sequence ID" value="KKY36757.1"/>
    <property type="molecule type" value="Genomic_DNA"/>
</dbReference>
<organism evidence="5 6">
    <name type="scientific">Diaporthe ampelina</name>
    <dbReference type="NCBI Taxonomy" id="1214573"/>
    <lineage>
        <taxon>Eukaryota</taxon>
        <taxon>Fungi</taxon>
        <taxon>Dikarya</taxon>
        <taxon>Ascomycota</taxon>
        <taxon>Pezizomycotina</taxon>
        <taxon>Sordariomycetes</taxon>
        <taxon>Sordariomycetidae</taxon>
        <taxon>Diaporthales</taxon>
        <taxon>Diaporthaceae</taxon>
        <taxon>Diaporthe</taxon>
    </lineage>
</organism>
<dbReference type="GO" id="GO:0016787">
    <property type="term" value="F:hydrolase activity"/>
    <property type="evidence" value="ECO:0007669"/>
    <property type="project" value="UniProtKB-KW"/>
</dbReference>
<dbReference type="OrthoDB" id="5354320at2759"/>
<keyword evidence="6" id="KW-1185">Reference proteome</keyword>
<dbReference type="InterPro" id="IPR002168">
    <property type="entry name" value="Lipase_GDXG_HIS_AS"/>
</dbReference>
<dbReference type="Pfam" id="PF07859">
    <property type="entry name" value="Abhydrolase_3"/>
    <property type="match status" value="1"/>
</dbReference>
<dbReference type="PROSITE" id="PS01173">
    <property type="entry name" value="LIPASE_GDXG_HIS"/>
    <property type="match status" value="1"/>
</dbReference>
<dbReference type="Proteomes" id="UP000034680">
    <property type="component" value="Unassembled WGS sequence"/>
</dbReference>
<dbReference type="STRING" id="1214573.A0A0G2FRE5"/>